<gene>
    <name evidence="1" type="ORF">GPUH_LOCUS19808</name>
</gene>
<dbReference type="Proteomes" id="UP000271098">
    <property type="component" value="Unassembled WGS sequence"/>
</dbReference>
<dbReference type="OrthoDB" id="5852536at2759"/>
<dbReference type="Gene3D" id="3.30.420.10">
    <property type="entry name" value="Ribonuclease H-like superfamily/Ribonuclease H"/>
    <property type="match status" value="1"/>
</dbReference>
<dbReference type="GO" id="GO:0003676">
    <property type="term" value="F:nucleic acid binding"/>
    <property type="evidence" value="ECO:0007669"/>
    <property type="project" value="InterPro"/>
</dbReference>
<evidence type="ECO:0000313" key="1">
    <source>
        <dbReference type="EMBL" id="VDN34621.1"/>
    </source>
</evidence>
<evidence type="ECO:0000313" key="2">
    <source>
        <dbReference type="Proteomes" id="UP000271098"/>
    </source>
</evidence>
<dbReference type="WBParaSite" id="GPUH_0001983301-mRNA-1">
    <property type="protein sequence ID" value="GPUH_0001983301-mRNA-1"/>
    <property type="gene ID" value="GPUH_0001983301"/>
</dbReference>
<reference evidence="3" key="1">
    <citation type="submission" date="2016-06" db="UniProtKB">
        <authorList>
            <consortium name="WormBaseParasite"/>
        </authorList>
    </citation>
    <scope>IDENTIFICATION</scope>
</reference>
<dbReference type="AlphaFoldDB" id="A0A183EFR7"/>
<accession>A0A183EFR7</accession>
<reference evidence="1 2" key="2">
    <citation type="submission" date="2018-11" db="EMBL/GenBank/DDBJ databases">
        <authorList>
            <consortium name="Pathogen Informatics"/>
        </authorList>
    </citation>
    <scope>NUCLEOTIDE SEQUENCE [LARGE SCALE GENOMIC DNA]</scope>
</reference>
<name>A0A183EFR7_9BILA</name>
<sequence length="204" mass="23643">MAGCISKQAAAGQLTWTTGVCLHHANLHCFKPNSFNCWSRLVNRHNTPWQGGVFERLIGITKTAFRRAMGRRFLSEERLVTFIAEIEAIANFRPLTKVKKGPVEVLRPIDFINPLARIGNPLEETGEDEDYQIKIRLPTKEELIDDWERTKKERWGSKHHQKRDLTKGEPRLKELILIDDEKPRETVEIAKSRFATNFIRFVIP</sequence>
<evidence type="ECO:0000313" key="3">
    <source>
        <dbReference type="WBParaSite" id="GPUH_0001983301-mRNA-1"/>
    </source>
</evidence>
<keyword evidence="2" id="KW-1185">Reference proteome</keyword>
<protein>
    <submittedName>
        <fullName evidence="3">Integrase_SAM-like_N domain-containing protein</fullName>
    </submittedName>
</protein>
<proteinExistence type="predicted"/>
<dbReference type="InterPro" id="IPR036397">
    <property type="entry name" value="RNaseH_sf"/>
</dbReference>
<organism evidence="3">
    <name type="scientific">Gongylonema pulchrum</name>
    <dbReference type="NCBI Taxonomy" id="637853"/>
    <lineage>
        <taxon>Eukaryota</taxon>
        <taxon>Metazoa</taxon>
        <taxon>Ecdysozoa</taxon>
        <taxon>Nematoda</taxon>
        <taxon>Chromadorea</taxon>
        <taxon>Rhabditida</taxon>
        <taxon>Spirurina</taxon>
        <taxon>Spiruromorpha</taxon>
        <taxon>Spiruroidea</taxon>
        <taxon>Gongylonematidae</taxon>
        <taxon>Gongylonema</taxon>
    </lineage>
</organism>
<dbReference type="EMBL" id="UYRT01089178">
    <property type="protein sequence ID" value="VDN34621.1"/>
    <property type="molecule type" value="Genomic_DNA"/>
</dbReference>